<comment type="caution">
    <text evidence="2">The sequence shown here is derived from an EMBL/GenBank/DDBJ whole genome shotgun (WGS) entry which is preliminary data.</text>
</comment>
<dbReference type="GO" id="GO:0016746">
    <property type="term" value="F:acyltransferase activity"/>
    <property type="evidence" value="ECO:0007669"/>
    <property type="project" value="UniProtKB-KW"/>
</dbReference>
<dbReference type="Proteomes" id="UP001257948">
    <property type="component" value="Unassembled WGS sequence"/>
</dbReference>
<sequence length="182" mass="20116">MDLREELPGDKQAVRDVHLQAFGDHGPVVADLVDTLRDTLTTRDGLSLVAEQDTQVVGHVMFTRSLLDAPRRLVDVQVLSPLGVVPKLQKRGIGSALVRHGLGILAERDVPLVFLEGDPGYYSRFGFGPGGALGFRKPSLRIPDGAFQVIRFPEYEPWMTGTLVYSEPFWRHDCVGLRDPDA</sequence>
<name>A0ABU3LLP1_9ACTN</name>
<dbReference type="PROSITE" id="PS51186">
    <property type="entry name" value="GNAT"/>
    <property type="match status" value="1"/>
</dbReference>
<dbReference type="EC" id="2.3.1.-" evidence="2"/>
<dbReference type="InterPro" id="IPR016181">
    <property type="entry name" value="Acyl_CoA_acyltransferase"/>
</dbReference>
<dbReference type="RefSeq" id="WP_314197636.1">
    <property type="nucleotide sequence ID" value="NZ_JAVTLL010000002.1"/>
</dbReference>
<protein>
    <submittedName>
        <fullName evidence="2">N-acetyltransferase</fullName>
        <ecNumber evidence="2">2.3.1.-</ecNumber>
    </submittedName>
</protein>
<keyword evidence="3" id="KW-1185">Reference proteome</keyword>
<reference evidence="3" key="1">
    <citation type="submission" date="2023-07" db="EMBL/GenBank/DDBJ databases">
        <title>Draft genome sequence of the endophytic actinobacterium Streptomyces justiciae WPN32, a potential antibiotic producer.</title>
        <authorList>
            <person name="Yasawong M."/>
            <person name="Pana W."/>
            <person name="Ganta P."/>
            <person name="Santapan N."/>
            <person name="Songngamsuk T."/>
            <person name="Phatcharaharikarn M."/>
            <person name="Kerdtoob S."/>
            <person name="Nantapong N."/>
        </authorList>
    </citation>
    <scope>NUCLEOTIDE SEQUENCE [LARGE SCALE GENOMIC DNA]</scope>
    <source>
        <strain evidence="3">WPN32</strain>
    </source>
</reference>
<dbReference type="InterPro" id="IPR000182">
    <property type="entry name" value="GNAT_dom"/>
</dbReference>
<dbReference type="Pfam" id="PF13527">
    <property type="entry name" value="Acetyltransf_9"/>
    <property type="match status" value="1"/>
</dbReference>
<feature type="domain" description="N-acetyltransferase" evidence="1">
    <location>
        <begin position="1"/>
        <end position="170"/>
    </location>
</feature>
<dbReference type="CDD" id="cd04301">
    <property type="entry name" value="NAT_SF"/>
    <property type="match status" value="1"/>
</dbReference>
<gene>
    <name evidence="2" type="ORF">RQC66_02900</name>
</gene>
<keyword evidence="2" id="KW-0012">Acyltransferase</keyword>
<dbReference type="EMBL" id="JAVTLL010000002">
    <property type="protein sequence ID" value="MDT7839674.1"/>
    <property type="molecule type" value="Genomic_DNA"/>
</dbReference>
<proteinExistence type="predicted"/>
<evidence type="ECO:0000259" key="1">
    <source>
        <dbReference type="PROSITE" id="PS51186"/>
    </source>
</evidence>
<dbReference type="SUPFAM" id="SSF55729">
    <property type="entry name" value="Acyl-CoA N-acyltransferases (Nat)"/>
    <property type="match status" value="1"/>
</dbReference>
<organism evidence="2 3">
    <name type="scientific">Streptomyces justiciae</name>
    <dbReference type="NCBI Taxonomy" id="2780140"/>
    <lineage>
        <taxon>Bacteria</taxon>
        <taxon>Bacillati</taxon>
        <taxon>Actinomycetota</taxon>
        <taxon>Actinomycetes</taxon>
        <taxon>Kitasatosporales</taxon>
        <taxon>Streptomycetaceae</taxon>
        <taxon>Streptomyces</taxon>
    </lineage>
</organism>
<accession>A0ABU3LLP1</accession>
<evidence type="ECO:0000313" key="3">
    <source>
        <dbReference type="Proteomes" id="UP001257948"/>
    </source>
</evidence>
<evidence type="ECO:0000313" key="2">
    <source>
        <dbReference type="EMBL" id="MDT7839674.1"/>
    </source>
</evidence>
<keyword evidence="2" id="KW-0808">Transferase</keyword>
<dbReference type="Gene3D" id="3.40.630.30">
    <property type="match status" value="1"/>
</dbReference>